<sequence length="181" mass="20175">MPDITCPERAPLEWLSHPIQRQDGASTGLKPVLTNRSIFSDLEFTHKTWANRSVPRRFLGLDEDSDEESDEESRSSTTEWEAPAEDDDAISWDSHITGVEPEQLAQASIARGDYPPDEAWLEGVENWVESTAGVAENDDLVSTQPIVDDSDELPRVASSLDLAKPDFLRLHRTTISPNCES</sequence>
<feature type="compositionally biased region" description="Acidic residues" evidence="1">
    <location>
        <begin position="61"/>
        <end position="71"/>
    </location>
</feature>
<comment type="caution">
    <text evidence="2">The sequence shown here is derived from an EMBL/GenBank/DDBJ whole genome shotgun (WGS) entry which is preliminary data.</text>
</comment>
<evidence type="ECO:0000313" key="3">
    <source>
        <dbReference type="Proteomes" id="UP001221142"/>
    </source>
</evidence>
<dbReference type="AlphaFoldDB" id="A0AAD7FCA1"/>
<dbReference type="Proteomes" id="UP001221142">
    <property type="component" value="Unassembled WGS sequence"/>
</dbReference>
<keyword evidence="3" id="KW-1185">Reference proteome</keyword>
<organism evidence="2 3">
    <name type="scientific">Roridomyces roridus</name>
    <dbReference type="NCBI Taxonomy" id="1738132"/>
    <lineage>
        <taxon>Eukaryota</taxon>
        <taxon>Fungi</taxon>
        <taxon>Dikarya</taxon>
        <taxon>Basidiomycota</taxon>
        <taxon>Agaricomycotina</taxon>
        <taxon>Agaricomycetes</taxon>
        <taxon>Agaricomycetidae</taxon>
        <taxon>Agaricales</taxon>
        <taxon>Marasmiineae</taxon>
        <taxon>Mycenaceae</taxon>
        <taxon>Roridomyces</taxon>
    </lineage>
</organism>
<gene>
    <name evidence="2" type="ORF">FB45DRAFT_1037384</name>
</gene>
<evidence type="ECO:0000313" key="2">
    <source>
        <dbReference type="EMBL" id="KAJ7611743.1"/>
    </source>
</evidence>
<feature type="region of interest" description="Disordered" evidence="1">
    <location>
        <begin position="60"/>
        <end position="117"/>
    </location>
</feature>
<reference evidence="2" key="1">
    <citation type="submission" date="2023-03" db="EMBL/GenBank/DDBJ databases">
        <title>Massive genome expansion in bonnet fungi (Mycena s.s.) driven by repeated elements and novel gene families across ecological guilds.</title>
        <authorList>
            <consortium name="Lawrence Berkeley National Laboratory"/>
            <person name="Harder C.B."/>
            <person name="Miyauchi S."/>
            <person name="Viragh M."/>
            <person name="Kuo A."/>
            <person name="Thoen E."/>
            <person name="Andreopoulos B."/>
            <person name="Lu D."/>
            <person name="Skrede I."/>
            <person name="Drula E."/>
            <person name="Henrissat B."/>
            <person name="Morin E."/>
            <person name="Kohler A."/>
            <person name="Barry K."/>
            <person name="LaButti K."/>
            <person name="Morin E."/>
            <person name="Salamov A."/>
            <person name="Lipzen A."/>
            <person name="Mereny Z."/>
            <person name="Hegedus B."/>
            <person name="Baldrian P."/>
            <person name="Stursova M."/>
            <person name="Weitz H."/>
            <person name="Taylor A."/>
            <person name="Grigoriev I.V."/>
            <person name="Nagy L.G."/>
            <person name="Martin F."/>
            <person name="Kauserud H."/>
        </authorList>
    </citation>
    <scope>NUCLEOTIDE SEQUENCE</scope>
    <source>
        <strain evidence="2">9284</strain>
    </source>
</reference>
<name>A0AAD7FCA1_9AGAR</name>
<evidence type="ECO:0000256" key="1">
    <source>
        <dbReference type="SAM" id="MobiDB-lite"/>
    </source>
</evidence>
<dbReference type="EMBL" id="JARKIF010000032">
    <property type="protein sequence ID" value="KAJ7611743.1"/>
    <property type="molecule type" value="Genomic_DNA"/>
</dbReference>
<proteinExistence type="predicted"/>
<protein>
    <submittedName>
        <fullName evidence="2">Uncharacterized protein</fullName>
    </submittedName>
</protein>
<accession>A0AAD7FCA1</accession>